<gene>
    <name evidence="5" type="ORF">IFM89_028347</name>
</gene>
<dbReference type="InterPro" id="IPR002164">
    <property type="entry name" value="NAP_family"/>
</dbReference>
<comment type="similarity">
    <text evidence="1 3">Belongs to the nucleosome assembly protein (NAP) family.</text>
</comment>
<dbReference type="AlphaFoldDB" id="A0A835MJI1"/>
<accession>A0A835MJI1</accession>
<dbReference type="Proteomes" id="UP000631114">
    <property type="component" value="Unassembled WGS sequence"/>
</dbReference>
<dbReference type="Pfam" id="PF00956">
    <property type="entry name" value="NAP"/>
    <property type="match status" value="1"/>
</dbReference>
<dbReference type="Gene3D" id="1.20.5.1500">
    <property type="match status" value="1"/>
</dbReference>
<dbReference type="GO" id="GO:0000724">
    <property type="term" value="P:double-strand break repair via homologous recombination"/>
    <property type="evidence" value="ECO:0007669"/>
    <property type="project" value="UniProtKB-ARBA"/>
</dbReference>
<name>A0A835MJI1_9MAGN</name>
<keyword evidence="6" id="KW-1185">Reference proteome</keyword>
<dbReference type="GO" id="GO:0005634">
    <property type="term" value="C:nucleus"/>
    <property type="evidence" value="ECO:0007669"/>
    <property type="project" value="InterPro"/>
</dbReference>
<evidence type="ECO:0000256" key="4">
    <source>
        <dbReference type="SAM" id="MobiDB-lite"/>
    </source>
</evidence>
<dbReference type="PANTHER" id="PTHR11875">
    <property type="entry name" value="TESTIS-SPECIFIC Y-ENCODED PROTEIN"/>
    <property type="match status" value="1"/>
</dbReference>
<dbReference type="GO" id="GO:0042393">
    <property type="term" value="F:histone binding"/>
    <property type="evidence" value="ECO:0007669"/>
    <property type="project" value="UniProtKB-ARBA"/>
</dbReference>
<dbReference type="Gene3D" id="3.30.1120.90">
    <property type="entry name" value="Nucleosome assembly protein"/>
    <property type="match status" value="1"/>
</dbReference>
<evidence type="ECO:0000313" key="6">
    <source>
        <dbReference type="Proteomes" id="UP000631114"/>
    </source>
</evidence>
<proteinExistence type="inferred from homology"/>
<evidence type="ECO:0000256" key="2">
    <source>
        <dbReference type="ARBA" id="ARBA00023186"/>
    </source>
</evidence>
<reference evidence="5 6" key="1">
    <citation type="submission" date="2020-10" db="EMBL/GenBank/DDBJ databases">
        <title>The Coptis chinensis genome and diversification of protoberbering-type alkaloids.</title>
        <authorList>
            <person name="Wang B."/>
            <person name="Shu S."/>
            <person name="Song C."/>
            <person name="Liu Y."/>
        </authorList>
    </citation>
    <scope>NUCLEOTIDE SEQUENCE [LARGE SCALE GENOMIC DNA]</scope>
    <source>
        <strain evidence="5">HL-2020</strain>
        <tissue evidence="5">Leaf</tissue>
    </source>
</reference>
<evidence type="ECO:0000313" key="5">
    <source>
        <dbReference type="EMBL" id="KAF9625961.1"/>
    </source>
</evidence>
<dbReference type="GO" id="GO:0006334">
    <property type="term" value="P:nucleosome assembly"/>
    <property type="evidence" value="ECO:0007669"/>
    <property type="project" value="InterPro"/>
</dbReference>
<evidence type="ECO:0000256" key="3">
    <source>
        <dbReference type="RuleBase" id="RU003876"/>
    </source>
</evidence>
<dbReference type="OrthoDB" id="19419at2759"/>
<feature type="compositionally biased region" description="Acidic residues" evidence="4">
    <location>
        <begin position="249"/>
        <end position="285"/>
    </location>
</feature>
<sequence>MGAADKGKKPKIASSEEDSEELDIIDANLILSIDKLQDLQQQLDKVNEEACEKVLEVEQKYNEIRKPVYTKRKELIKGIPDFWSIAFVHHPYIYDLLRAEDQEVFRYLSSLEVEDFNNVDSGYSITFNFKPNPYFEDTELSKTFVYPEDELTLVTGTTIKWKEGMDIITASDHERKGRKRPYVDDRQSFFCWFSETKPNTTEDVFHDEVMHCLLTSSLFYLDDLLDQDVADIIKEELWPNPLKYFNYGADDDDVEDDDDGDCEDDDESEEDDEDVVDVCEDDDDN</sequence>
<feature type="region of interest" description="Disordered" evidence="4">
    <location>
        <begin position="1"/>
        <end position="20"/>
    </location>
</feature>
<organism evidence="5 6">
    <name type="scientific">Coptis chinensis</name>
    <dbReference type="NCBI Taxonomy" id="261450"/>
    <lineage>
        <taxon>Eukaryota</taxon>
        <taxon>Viridiplantae</taxon>
        <taxon>Streptophyta</taxon>
        <taxon>Embryophyta</taxon>
        <taxon>Tracheophyta</taxon>
        <taxon>Spermatophyta</taxon>
        <taxon>Magnoliopsida</taxon>
        <taxon>Ranunculales</taxon>
        <taxon>Ranunculaceae</taxon>
        <taxon>Coptidoideae</taxon>
        <taxon>Coptis</taxon>
    </lineage>
</organism>
<dbReference type="InterPro" id="IPR037231">
    <property type="entry name" value="NAP-like_sf"/>
</dbReference>
<keyword evidence="2" id="KW-0143">Chaperone</keyword>
<comment type="caution">
    <text evidence="5">The sequence shown here is derived from an EMBL/GenBank/DDBJ whole genome shotgun (WGS) entry which is preliminary data.</text>
</comment>
<dbReference type="SUPFAM" id="SSF143113">
    <property type="entry name" value="NAP-like"/>
    <property type="match status" value="1"/>
</dbReference>
<feature type="region of interest" description="Disordered" evidence="4">
    <location>
        <begin position="247"/>
        <end position="285"/>
    </location>
</feature>
<protein>
    <submittedName>
        <fullName evidence="5">Uncharacterized protein</fullName>
    </submittedName>
</protein>
<evidence type="ECO:0000256" key="1">
    <source>
        <dbReference type="ARBA" id="ARBA00009947"/>
    </source>
</evidence>
<dbReference type="EMBL" id="JADFTS010000001">
    <property type="protein sequence ID" value="KAF9625961.1"/>
    <property type="molecule type" value="Genomic_DNA"/>
</dbReference>